<dbReference type="PROSITE" id="PS51781">
    <property type="entry name" value="SH3B"/>
    <property type="match status" value="1"/>
</dbReference>
<evidence type="ECO:0000259" key="2">
    <source>
        <dbReference type="PROSITE" id="PS51781"/>
    </source>
</evidence>
<proteinExistence type="predicted"/>
<dbReference type="Pfam" id="PF08239">
    <property type="entry name" value="SH3_3"/>
    <property type="match status" value="1"/>
</dbReference>
<dbReference type="AlphaFoldDB" id="A0A1I4HFV0"/>
<keyword evidence="1" id="KW-0732">Signal</keyword>
<dbReference type="Proteomes" id="UP000199550">
    <property type="component" value="Unassembled WGS sequence"/>
</dbReference>
<dbReference type="RefSeq" id="WP_090190671.1">
    <property type="nucleotide sequence ID" value="NZ_FOTF01000017.1"/>
</dbReference>
<accession>A0A1I4HFV0</accession>
<name>A0A1I4HFV0_9RHOB</name>
<feature type="chain" id="PRO_5011767885" evidence="1">
    <location>
        <begin position="26"/>
        <end position="180"/>
    </location>
</feature>
<evidence type="ECO:0000256" key="1">
    <source>
        <dbReference type="SAM" id="SignalP"/>
    </source>
</evidence>
<reference evidence="3 4" key="1">
    <citation type="submission" date="2016-10" db="EMBL/GenBank/DDBJ databases">
        <authorList>
            <person name="de Groot N.N."/>
        </authorList>
    </citation>
    <scope>NUCLEOTIDE SEQUENCE [LARGE SCALE GENOMIC DNA]</scope>
    <source>
        <strain evidence="3 4">DSM 16199</strain>
    </source>
</reference>
<protein>
    <submittedName>
        <fullName evidence="3">SH3 domain-containing protein</fullName>
    </submittedName>
</protein>
<dbReference type="InterPro" id="IPR003646">
    <property type="entry name" value="SH3-like_bac-type"/>
</dbReference>
<dbReference type="SMART" id="SM00287">
    <property type="entry name" value="SH3b"/>
    <property type="match status" value="1"/>
</dbReference>
<feature type="domain" description="SH3b" evidence="2">
    <location>
        <begin position="116"/>
        <end position="180"/>
    </location>
</feature>
<dbReference type="OrthoDB" id="7433551at2"/>
<evidence type="ECO:0000313" key="4">
    <source>
        <dbReference type="Proteomes" id="UP000199550"/>
    </source>
</evidence>
<organism evidence="3 4">
    <name type="scientific">Loktanella salsilacus</name>
    <dbReference type="NCBI Taxonomy" id="195913"/>
    <lineage>
        <taxon>Bacteria</taxon>
        <taxon>Pseudomonadati</taxon>
        <taxon>Pseudomonadota</taxon>
        <taxon>Alphaproteobacteria</taxon>
        <taxon>Rhodobacterales</taxon>
        <taxon>Roseobacteraceae</taxon>
        <taxon>Loktanella</taxon>
    </lineage>
</organism>
<evidence type="ECO:0000313" key="3">
    <source>
        <dbReference type="EMBL" id="SFL41159.1"/>
    </source>
</evidence>
<sequence>MGKFIVGTFAILAWAFYVMSGGASYAPETQATAAPEPQEISVEQAEPITIAAPETVAIPVQPQVPPAQTDTVIVEPASLQTAPAFDGSSVGVTSIEPAFTSLSAPAPAAVASPDIAPLREVAGRAVNMRAGPDTSFDVLDTLPRGTQTEVVESDGNGWVRVRVVGTGQMGWMAERLLTGG</sequence>
<feature type="signal peptide" evidence="1">
    <location>
        <begin position="1"/>
        <end position="25"/>
    </location>
</feature>
<dbReference type="STRING" id="195913.SAMN04488004_11782"/>
<dbReference type="EMBL" id="FOTF01000017">
    <property type="protein sequence ID" value="SFL41159.1"/>
    <property type="molecule type" value="Genomic_DNA"/>
</dbReference>
<keyword evidence="4" id="KW-1185">Reference proteome</keyword>
<gene>
    <name evidence="3" type="ORF">SAMN04488004_11782</name>
</gene>
<dbReference type="Gene3D" id="2.30.30.40">
    <property type="entry name" value="SH3 Domains"/>
    <property type="match status" value="1"/>
</dbReference>